<keyword evidence="1" id="KW-0812">Transmembrane</keyword>
<protein>
    <submittedName>
        <fullName evidence="2">Uncharacterized protein</fullName>
    </submittedName>
</protein>
<comment type="caution">
    <text evidence="2">The sequence shown here is derived from an EMBL/GenBank/DDBJ whole genome shotgun (WGS) entry which is preliminary data.</text>
</comment>
<feature type="transmembrane region" description="Helical" evidence="1">
    <location>
        <begin position="34"/>
        <end position="54"/>
    </location>
</feature>
<sequence length="136" mass="15480">MLTFGPETRPLLFSLLHNLDPVDSDLLDKDSQTLSFLLFLLLFCCPRFLLYLWIPQAAPPKPSMSPGQPQYSPFPAALICMPLSVSFPLIFCLLPLFFEYSSVLCPGSFNIPFFPLIPLRHHRDWLGGWDIVVVRV</sequence>
<accession>A0AAD4LY30</accession>
<keyword evidence="1" id="KW-1133">Transmembrane helix</keyword>
<reference evidence="2" key="1">
    <citation type="journal article" date="2022" name="New Phytol.">
        <title>Evolutionary transition to the ectomycorrhizal habit in the genomes of a hyperdiverse lineage of mushroom-forming fungi.</title>
        <authorList>
            <person name="Looney B."/>
            <person name="Miyauchi S."/>
            <person name="Morin E."/>
            <person name="Drula E."/>
            <person name="Courty P.E."/>
            <person name="Kohler A."/>
            <person name="Kuo A."/>
            <person name="LaButti K."/>
            <person name="Pangilinan J."/>
            <person name="Lipzen A."/>
            <person name="Riley R."/>
            <person name="Andreopoulos W."/>
            <person name="He G."/>
            <person name="Johnson J."/>
            <person name="Nolan M."/>
            <person name="Tritt A."/>
            <person name="Barry K.W."/>
            <person name="Grigoriev I.V."/>
            <person name="Nagy L.G."/>
            <person name="Hibbett D."/>
            <person name="Henrissat B."/>
            <person name="Matheny P.B."/>
            <person name="Labbe J."/>
            <person name="Martin F.M."/>
        </authorList>
    </citation>
    <scope>NUCLEOTIDE SEQUENCE</scope>
    <source>
        <strain evidence="2">BPL690</strain>
    </source>
</reference>
<name>A0AAD4LY30_9AGAM</name>
<proteinExistence type="predicted"/>
<dbReference type="AlphaFoldDB" id="A0AAD4LY30"/>
<dbReference type="EMBL" id="WTXG01000082">
    <property type="protein sequence ID" value="KAI0294055.1"/>
    <property type="molecule type" value="Genomic_DNA"/>
</dbReference>
<evidence type="ECO:0000313" key="3">
    <source>
        <dbReference type="Proteomes" id="UP001203297"/>
    </source>
</evidence>
<keyword evidence="1" id="KW-0472">Membrane</keyword>
<evidence type="ECO:0000313" key="2">
    <source>
        <dbReference type="EMBL" id="KAI0294055.1"/>
    </source>
</evidence>
<organism evidence="2 3">
    <name type="scientific">Multifurca ochricompacta</name>
    <dbReference type="NCBI Taxonomy" id="376703"/>
    <lineage>
        <taxon>Eukaryota</taxon>
        <taxon>Fungi</taxon>
        <taxon>Dikarya</taxon>
        <taxon>Basidiomycota</taxon>
        <taxon>Agaricomycotina</taxon>
        <taxon>Agaricomycetes</taxon>
        <taxon>Russulales</taxon>
        <taxon>Russulaceae</taxon>
        <taxon>Multifurca</taxon>
    </lineage>
</organism>
<evidence type="ECO:0000256" key="1">
    <source>
        <dbReference type="SAM" id="Phobius"/>
    </source>
</evidence>
<feature type="transmembrane region" description="Helical" evidence="1">
    <location>
        <begin position="74"/>
        <end position="98"/>
    </location>
</feature>
<dbReference type="Proteomes" id="UP001203297">
    <property type="component" value="Unassembled WGS sequence"/>
</dbReference>
<keyword evidence="3" id="KW-1185">Reference proteome</keyword>
<gene>
    <name evidence="2" type="ORF">B0F90DRAFT_1342557</name>
</gene>